<evidence type="ECO:0000259" key="7">
    <source>
        <dbReference type="Pfam" id="PF17745"/>
    </source>
</evidence>
<dbReference type="InterPro" id="IPR041195">
    <property type="entry name" value="Rnh202_N"/>
</dbReference>
<dbReference type="PANTHER" id="PTHR13383">
    <property type="entry name" value="RIBONUCLEASE H2 SUBUNIT B"/>
    <property type="match status" value="1"/>
</dbReference>
<keyword evidence="3" id="KW-0539">Nucleus</keyword>
<evidence type="ECO:0000313" key="8">
    <source>
        <dbReference type="EMBL" id="CAL5222476.1"/>
    </source>
</evidence>
<feature type="domain" description="Rnh202 triple barrel" evidence="7">
    <location>
        <begin position="37"/>
        <end position="93"/>
    </location>
</feature>
<dbReference type="InterPro" id="IPR019024">
    <property type="entry name" value="RNase_H2_suB_wHTH"/>
</dbReference>
<evidence type="ECO:0000256" key="4">
    <source>
        <dbReference type="ARBA" id="ARBA00024778"/>
    </source>
</evidence>
<dbReference type="Gene3D" id="2.20.25.530">
    <property type="match status" value="1"/>
</dbReference>
<gene>
    <name evidence="8" type="primary">g4847</name>
    <name evidence="8" type="ORF">VP750_LOCUS4135</name>
</gene>
<feature type="domain" description="Ribonuclease H2 subunit B wHTH" evidence="6">
    <location>
        <begin position="96"/>
        <end position="182"/>
    </location>
</feature>
<evidence type="ECO:0000256" key="2">
    <source>
        <dbReference type="ARBA" id="ARBA00019062"/>
    </source>
</evidence>
<dbReference type="Pfam" id="PF09468">
    <property type="entry name" value="RNase_H2-Ydr279"/>
    <property type="match status" value="1"/>
</dbReference>
<dbReference type="EMBL" id="CAXHTA020000007">
    <property type="protein sequence ID" value="CAL5222476.1"/>
    <property type="molecule type" value="Genomic_DNA"/>
</dbReference>
<organism evidence="8 9">
    <name type="scientific">Coccomyxa viridis</name>
    <dbReference type="NCBI Taxonomy" id="1274662"/>
    <lineage>
        <taxon>Eukaryota</taxon>
        <taxon>Viridiplantae</taxon>
        <taxon>Chlorophyta</taxon>
        <taxon>core chlorophytes</taxon>
        <taxon>Trebouxiophyceae</taxon>
        <taxon>Trebouxiophyceae incertae sedis</taxon>
        <taxon>Coccomyxaceae</taxon>
        <taxon>Coccomyxa</taxon>
    </lineage>
</organism>
<keyword evidence="9" id="KW-1185">Reference proteome</keyword>
<accession>A0ABP1FSS1</accession>
<evidence type="ECO:0000256" key="3">
    <source>
        <dbReference type="ARBA" id="ARBA00023242"/>
    </source>
</evidence>
<comment type="caution">
    <text evidence="8">The sequence shown here is derived from an EMBL/GenBank/DDBJ whole genome shotgun (WGS) entry which is preliminary data.</text>
</comment>
<proteinExistence type="predicted"/>
<reference evidence="8 9" key="1">
    <citation type="submission" date="2024-06" db="EMBL/GenBank/DDBJ databases">
        <authorList>
            <person name="Kraege A."/>
            <person name="Thomma B."/>
        </authorList>
    </citation>
    <scope>NUCLEOTIDE SEQUENCE [LARGE SCALE GENOMIC DNA]</scope>
</reference>
<dbReference type="Pfam" id="PF17745">
    <property type="entry name" value="Ydr279_N"/>
    <property type="match status" value="1"/>
</dbReference>
<evidence type="ECO:0000259" key="6">
    <source>
        <dbReference type="Pfam" id="PF09468"/>
    </source>
</evidence>
<sequence>MAQIEEEKRILIHYSGSHTSTESKAESAATRDPSAWQSKALKLSHPKTGEPAEYLLIDGHLQEVNWYKERYRSWFIGDSVLEDGSMYLCTPVDPLFLALPLMESNRMQADGEQGVFCEADQLLQTDADDAHAQLAELLNGSFACLCDMKAAGTDRYYRLSNEKVLAWLRCKVKVLRNALVDSSASFAGLGSDSLTVYAVGLLGEYLSEEWTKRLADSCHVSLDQPEAPLQPVNPDRNAFIEEDRANKKPKFDPKEVAKKRAAEVKAEAKAEQIRRETRGMKSISSLFGGFKCKGK</sequence>
<protein>
    <recommendedName>
        <fullName evidence="2">Ribonuclease H2 subunit B</fullName>
    </recommendedName>
    <alternativeName>
        <fullName evidence="5">Ribonuclease HI subunit B</fullName>
    </alternativeName>
</protein>
<comment type="function">
    <text evidence="4">Non catalytic subunit of RNase H2, an endonuclease that specifically degrades the RNA of RNA:DNA hybrids. Participates in DNA replication, possibly by mediating the removal of lagging-strand Okazaki fragment RNA primers during DNA replication. Mediates the excision of single ribonucleotides from DNA:RNA duplexes.</text>
</comment>
<dbReference type="InterPro" id="IPR040456">
    <property type="entry name" value="RNase_H2_suB"/>
</dbReference>
<evidence type="ECO:0000313" key="9">
    <source>
        <dbReference type="Proteomes" id="UP001497392"/>
    </source>
</evidence>
<evidence type="ECO:0000256" key="1">
    <source>
        <dbReference type="ARBA" id="ARBA00004123"/>
    </source>
</evidence>
<dbReference type="PANTHER" id="PTHR13383:SF11">
    <property type="entry name" value="RIBONUCLEASE H2 SUBUNIT B"/>
    <property type="match status" value="1"/>
</dbReference>
<dbReference type="Proteomes" id="UP001497392">
    <property type="component" value="Unassembled WGS sequence"/>
</dbReference>
<dbReference type="Gene3D" id="1.10.20.120">
    <property type="match status" value="1"/>
</dbReference>
<dbReference type="CDD" id="cd09270">
    <property type="entry name" value="RNase_H2-B"/>
    <property type="match status" value="1"/>
</dbReference>
<comment type="subcellular location">
    <subcellularLocation>
        <location evidence="1">Nucleus</location>
    </subcellularLocation>
</comment>
<name>A0ABP1FSS1_9CHLO</name>
<evidence type="ECO:0000256" key="5">
    <source>
        <dbReference type="ARBA" id="ARBA00033464"/>
    </source>
</evidence>